<comment type="caution">
    <text evidence="2">The sequence shown here is derived from an EMBL/GenBank/DDBJ whole genome shotgun (WGS) entry which is preliminary data.</text>
</comment>
<dbReference type="Proteomes" id="UP000321827">
    <property type="component" value="Unassembled WGS sequence"/>
</dbReference>
<dbReference type="SUPFAM" id="SSF48452">
    <property type="entry name" value="TPR-like"/>
    <property type="match status" value="1"/>
</dbReference>
<dbReference type="AlphaFoldDB" id="A0A511RHN3"/>
<dbReference type="Gene3D" id="1.25.40.10">
    <property type="entry name" value="Tetratricopeptide repeat domain"/>
    <property type="match status" value="1"/>
</dbReference>
<dbReference type="RefSeq" id="WP_147144757.1">
    <property type="nucleotide sequence ID" value="NZ_BJXN01000001.1"/>
</dbReference>
<protein>
    <submittedName>
        <fullName evidence="2">Transglycosylase</fullName>
    </submittedName>
</protein>
<reference evidence="2 3" key="1">
    <citation type="submission" date="2019-07" db="EMBL/GenBank/DDBJ databases">
        <title>Whole genome shotgun sequence of Oceanithermus desulfurans NBRC 100063.</title>
        <authorList>
            <person name="Hosoyama A."/>
            <person name="Uohara A."/>
            <person name="Ohji S."/>
            <person name="Ichikawa N."/>
        </authorList>
    </citation>
    <scope>NUCLEOTIDE SEQUENCE [LARGE SCALE GENOMIC DNA]</scope>
    <source>
        <strain evidence="2 3">NBRC 100063</strain>
    </source>
</reference>
<dbReference type="CDD" id="cd13401">
    <property type="entry name" value="Slt70-like"/>
    <property type="match status" value="1"/>
</dbReference>
<dbReference type="InterPro" id="IPR008258">
    <property type="entry name" value="Transglycosylase_SLT_dom_1"/>
</dbReference>
<organism evidence="2 3">
    <name type="scientific">Oceanithermus desulfurans NBRC 100063</name>
    <dbReference type="NCBI Taxonomy" id="1227550"/>
    <lineage>
        <taxon>Bacteria</taxon>
        <taxon>Thermotogati</taxon>
        <taxon>Deinococcota</taxon>
        <taxon>Deinococci</taxon>
        <taxon>Thermales</taxon>
        <taxon>Thermaceae</taxon>
        <taxon>Oceanithermus</taxon>
    </lineage>
</organism>
<dbReference type="SUPFAM" id="SSF53955">
    <property type="entry name" value="Lysozyme-like"/>
    <property type="match status" value="1"/>
</dbReference>
<dbReference type="InterPro" id="IPR023346">
    <property type="entry name" value="Lysozyme-like_dom_sf"/>
</dbReference>
<evidence type="ECO:0000259" key="1">
    <source>
        <dbReference type="Pfam" id="PF01464"/>
    </source>
</evidence>
<dbReference type="PANTHER" id="PTHR37423">
    <property type="entry name" value="SOLUBLE LYTIC MUREIN TRANSGLYCOSYLASE-RELATED"/>
    <property type="match status" value="1"/>
</dbReference>
<dbReference type="OrthoDB" id="9815002at2"/>
<dbReference type="Gene3D" id="1.10.530.10">
    <property type="match status" value="1"/>
</dbReference>
<dbReference type="PANTHER" id="PTHR37423:SF5">
    <property type="entry name" value="SOLUBLE LYTIC MUREIN TRANSGLYCOSYLASE"/>
    <property type="match status" value="1"/>
</dbReference>
<gene>
    <name evidence="2" type="ORF">ODE01S_00510</name>
</gene>
<proteinExistence type="predicted"/>
<evidence type="ECO:0000313" key="2">
    <source>
        <dbReference type="EMBL" id="GEM88617.1"/>
    </source>
</evidence>
<sequence>MLRRLVVLGWLLLVPVAAQLPEPYRAYEQAQRAEDARGLERLLEEPGYVQILAARALARMAASSPSRRLELAERAARFENAASDWLWVGRLREVLGDAPGAAEAYGKALPEPEAEAALVRLAGAGVRRAYAALYAGRAYEALLEALPAEGEAVWRGRALAGLHRYAEALPYYRAWAGEAREGWLALGRLLLRLERYAEAEAAFRAAGGAEGAYGRGRALEALGQSDAAVRAYLEARTPEALWRATALLERSGRTAEALPRYRELAQGGSKYADDATLRLWVLARRRGDAALEAWAYERLEGGLALLAGKEGPEPPAPEACAAANAAVPGRATVEQLLREGREAWALGEARWWAARLDPTGAWGIVGVLQRHGLWGASLRLARDLPGLPRHCDWPLRYPRAYPERVRREAAAFGLEPELLWAVMRVESRFDPEAVSPTGAKGLMQFVAATWADVARRLGEAPGDPFDTDAAVRYGAYYLRRLLDACDRQLVCALTGYNGGPGYTRRALAAAGGDVWDFLRFQPRDEPREYVERVLWAYAVYKALYGSGR</sequence>
<feature type="domain" description="Transglycosylase SLT" evidence="1">
    <location>
        <begin position="406"/>
        <end position="510"/>
    </location>
</feature>
<evidence type="ECO:0000313" key="3">
    <source>
        <dbReference type="Proteomes" id="UP000321827"/>
    </source>
</evidence>
<dbReference type="Pfam" id="PF01464">
    <property type="entry name" value="SLT"/>
    <property type="match status" value="1"/>
</dbReference>
<dbReference type="InterPro" id="IPR011990">
    <property type="entry name" value="TPR-like_helical_dom_sf"/>
</dbReference>
<accession>A0A511RHN3</accession>
<name>A0A511RHN3_9DEIN</name>
<dbReference type="EMBL" id="BJXN01000001">
    <property type="protein sequence ID" value="GEM88617.1"/>
    <property type="molecule type" value="Genomic_DNA"/>
</dbReference>